<organism evidence="2 3">
    <name type="scientific">Lupinus luteus</name>
    <name type="common">European yellow lupine</name>
    <dbReference type="NCBI Taxonomy" id="3873"/>
    <lineage>
        <taxon>Eukaryota</taxon>
        <taxon>Viridiplantae</taxon>
        <taxon>Streptophyta</taxon>
        <taxon>Embryophyta</taxon>
        <taxon>Tracheophyta</taxon>
        <taxon>Spermatophyta</taxon>
        <taxon>Magnoliopsida</taxon>
        <taxon>eudicotyledons</taxon>
        <taxon>Gunneridae</taxon>
        <taxon>Pentapetalae</taxon>
        <taxon>rosids</taxon>
        <taxon>fabids</taxon>
        <taxon>Fabales</taxon>
        <taxon>Fabaceae</taxon>
        <taxon>Papilionoideae</taxon>
        <taxon>50 kb inversion clade</taxon>
        <taxon>genistoids sensu lato</taxon>
        <taxon>core genistoids</taxon>
        <taxon>Genisteae</taxon>
        <taxon>Lupinus</taxon>
    </lineage>
</organism>
<reference evidence="2 3" key="1">
    <citation type="submission" date="2024-03" db="EMBL/GenBank/DDBJ databases">
        <authorList>
            <person name="Martinez-Hernandez J."/>
        </authorList>
    </citation>
    <scope>NUCLEOTIDE SEQUENCE [LARGE SCALE GENOMIC DNA]</scope>
</reference>
<comment type="caution">
    <text evidence="2">The sequence shown here is derived from an EMBL/GenBank/DDBJ whole genome shotgun (WGS) entry which is preliminary data.</text>
</comment>
<accession>A0AAV1XTL4</accession>
<feature type="compositionally biased region" description="Low complexity" evidence="1">
    <location>
        <begin position="1"/>
        <end position="20"/>
    </location>
</feature>
<dbReference type="AlphaFoldDB" id="A0AAV1XTL4"/>
<evidence type="ECO:0000256" key="1">
    <source>
        <dbReference type="SAM" id="MobiDB-lite"/>
    </source>
</evidence>
<feature type="region of interest" description="Disordered" evidence="1">
    <location>
        <begin position="1"/>
        <end position="25"/>
    </location>
</feature>
<proteinExistence type="predicted"/>
<gene>
    <name evidence="2" type="ORF">LLUT_LOCUS26038</name>
</gene>
<sequence>MDNEYSISGSGMKKGSSNEGSNRKKLLMSRGIAMENEKQDIDKMAETFIKIFHKQLKIEREKSSKGLLI</sequence>
<protein>
    <submittedName>
        <fullName evidence="2">Uncharacterized protein</fullName>
    </submittedName>
</protein>
<keyword evidence="3" id="KW-1185">Reference proteome</keyword>
<dbReference type="EMBL" id="CAXHTB010000018">
    <property type="protein sequence ID" value="CAL0324978.1"/>
    <property type="molecule type" value="Genomic_DNA"/>
</dbReference>
<dbReference type="Proteomes" id="UP001497480">
    <property type="component" value="Unassembled WGS sequence"/>
</dbReference>
<dbReference type="Pfam" id="PF05553">
    <property type="entry name" value="DUF761"/>
    <property type="match status" value="1"/>
</dbReference>
<evidence type="ECO:0000313" key="3">
    <source>
        <dbReference type="Proteomes" id="UP001497480"/>
    </source>
</evidence>
<evidence type="ECO:0000313" key="2">
    <source>
        <dbReference type="EMBL" id="CAL0324978.1"/>
    </source>
</evidence>
<dbReference type="InterPro" id="IPR008480">
    <property type="entry name" value="DUF761_pln"/>
</dbReference>
<name>A0AAV1XTL4_LUPLU</name>